<evidence type="ECO:0000313" key="5">
    <source>
        <dbReference type="Proteomes" id="UP001180087"/>
    </source>
</evidence>
<name>A0ABY9KWN4_9BACI</name>
<feature type="transmembrane region" description="Helical" evidence="3">
    <location>
        <begin position="12"/>
        <end position="31"/>
    </location>
</feature>
<evidence type="ECO:0000256" key="3">
    <source>
        <dbReference type="SAM" id="Phobius"/>
    </source>
</evidence>
<keyword evidence="3" id="KW-0472">Membrane</keyword>
<keyword evidence="3" id="KW-1133">Transmembrane helix</keyword>
<gene>
    <name evidence="4" type="ORF">QR721_10750</name>
</gene>
<keyword evidence="2" id="KW-0178">Competence</keyword>
<protein>
    <submittedName>
        <fullName evidence="4">Prepilin-type N-terminal cleavage/methylation domain-containing protein</fullName>
    </submittedName>
</protein>
<evidence type="ECO:0000256" key="1">
    <source>
        <dbReference type="ARBA" id="ARBA00004241"/>
    </source>
</evidence>
<dbReference type="Pfam" id="PF07963">
    <property type="entry name" value="N_methyl"/>
    <property type="match status" value="1"/>
</dbReference>
<keyword evidence="3" id="KW-0812">Transmembrane</keyword>
<accession>A0ABY9KWN4</accession>
<evidence type="ECO:0000256" key="2">
    <source>
        <dbReference type="ARBA" id="ARBA00023287"/>
    </source>
</evidence>
<keyword evidence="5" id="KW-1185">Reference proteome</keyword>
<dbReference type="PROSITE" id="PS00409">
    <property type="entry name" value="PROKAR_NTER_METHYL"/>
    <property type="match status" value="1"/>
</dbReference>
<dbReference type="Proteomes" id="UP001180087">
    <property type="component" value="Chromosome"/>
</dbReference>
<organism evidence="4 5">
    <name type="scientific">Aciduricibacillus chroicocephali</name>
    <dbReference type="NCBI Taxonomy" id="3054939"/>
    <lineage>
        <taxon>Bacteria</taxon>
        <taxon>Bacillati</taxon>
        <taxon>Bacillota</taxon>
        <taxon>Bacilli</taxon>
        <taxon>Bacillales</taxon>
        <taxon>Bacillaceae</taxon>
        <taxon>Aciduricibacillus</taxon>
    </lineage>
</organism>
<dbReference type="NCBIfam" id="TIGR02532">
    <property type="entry name" value="IV_pilin_GFxxxE"/>
    <property type="match status" value="1"/>
</dbReference>
<dbReference type="EMBL" id="CP129113">
    <property type="protein sequence ID" value="WLV24112.1"/>
    <property type="molecule type" value="Genomic_DNA"/>
</dbReference>
<comment type="subcellular location">
    <subcellularLocation>
        <location evidence="1">Cell surface</location>
    </subcellularLocation>
</comment>
<dbReference type="InterPro" id="IPR012902">
    <property type="entry name" value="N_methyl_site"/>
</dbReference>
<evidence type="ECO:0000313" key="4">
    <source>
        <dbReference type="EMBL" id="WLV24112.1"/>
    </source>
</evidence>
<sequence>MKNERGLTLVEVLAVVVVGSIIIGIASQVMVSGFKTYERIRTEGDLRDEADWIMGSMIRDLYVLKVSDLKSRELAGPDYYFLLKDGKKLGFYDGRVFSREGEIHTKDNEISLVPETSNGNGTKITETEEDQYEINLVLEKDGEQLELRSVIGLIPDSGDGQGAN</sequence>
<reference evidence="4" key="1">
    <citation type="submission" date="2023-06" db="EMBL/GenBank/DDBJ databases">
        <title>A Treasure from Seagulls: Isolation and Description of Aciduricobacillus qingdaonensis gen. nov., sp. nov., a Rare Obligately Uric Acid-utilizing Member in the Family Bacillaceae.</title>
        <authorList>
            <person name="Liu W."/>
            <person name="Wang B."/>
        </authorList>
    </citation>
    <scope>NUCLEOTIDE SEQUENCE</scope>
    <source>
        <strain evidence="4">44XB</strain>
    </source>
</reference>
<proteinExistence type="predicted"/>
<dbReference type="RefSeq" id="WP_348026810.1">
    <property type="nucleotide sequence ID" value="NZ_CP129113.1"/>
</dbReference>